<organism evidence="3">
    <name type="scientific">Vibrio coralliilyticus</name>
    <dbReference type="NCBI Taxonomy" id="190893"/>
    <lineage>
        <taxon>Bacteria</taxon>
        <taxon>Pseudomonadati</taxon>
        <taxon>Pseudomonadota</taxon>
        <taxon>Gammaproteobacteria</taxon>
        <taxon>Vibrionales</taxon>
        <taxon>Vibrionaceae</taxon>
        <taxon>Vibrio</taxon>
    </lineage>
</organism>
<evidence type="ECO:0000313" key="3">
    <source>
        <dbReference type="EMBL" id="KJY68907.1"/>
    </source>
</evidence>
<reference evidence="3" key="1">
    <citation type="journal article" date="2015" name="BMC Genomics">
        <title>Genome mining reveals unlocked bioactive potential of marine Gram-negative bacteria.</title>
        <authorList>
            <person name="Machado H."/>
            <person name="Sonnenschein E.C."/>
            <person name="Melchiorsen J."/>
            <person name="Gram L."/>
        </authorList>
    </citation>
    <scope>NUCLEOTIDE SEQUENCE</scope>
    <source>
        <strain evidence="3">S2052</strain>
    </source>
</reference>
<sequence length="165" mass="18522">MEVTIREVKIADADGVRGVLNPIIEQGKFTVIDTPFSLAEEQAFIRQFPERGVFNVAISENQQVLGFQNVEPFASYTQAFAHVGIIGTYVDEQFRGMKIASRLFAETFAAARNKGYEKLFAYVREDNPTALAAYLNQGFEVIGTAKKHAYVQGQYIDEVLIEKFL</sequence>
<evidence type="ECO:0000256" key="1">
    <source>
        <dbReference type="ARBA" id="ARBA00022679"/>
    </source>
</evidence>
<dbReference type="SUPFAM" id="SSF55729">
    <property type="entry name" value="Acyl-CoA N-acyltransferases (Nat)"/>
    <property type="match status" value="1"/>
</dbReference>
<dbReference type="Pfam" id="PF00583">
    <property type="entry name" value="Acetyltransf_1"/>
    <property type="match status" value="1"/>
</dbReference>
<dbReference type="GO" id="GO:0016747">
    <property type="term" value="F:acyltransferase activity, transferring groups other than amino-acyl groups"/>
    <property type="evidence" value="ECO:0007669"/>
    <property type="project" value="InterPro"/>
</dbReference>
<keyword evidence="1 3" id="KW-0808">Transferase</keyword>
<name>A0A837G296_9VIBR</name>
<evidence type="ECO:0000256" key="2">
    <source>
        <dbReference type="ARBA" id="ARBA00023315"/>
    </source>
</evidence>
<dbReference type="InterPro" id="IPR016181">
    <property type="entry name" value="Acyl_CoA_acyltransferase"/>
</dbReference>
<dbReference type="AlphaFoldDB" id="A0A837G296"/>
<dbReference type="RefSeq" id="WP_045987098.1">
    <property type="nucleotide sequence ID" value="NZ_CP063051.1"/>
</dbReference>
<proteinExistence type="predicted"/>
<dbReference type="PANTHER" id="PTHR43072:SF23">
    <property type="entry name" value="UPF0039 PROTEIN C11D3.02C"/>
    <property type="match status" value="1"/>
</dbReference>
<dbReference type="PROSITE" id="PS51186">
    <property type="entry name" value="GNAT"/>
    <property type="match status" value="1"/>
</dbReference>
<dbReference type="InterPro" id="IPR000182">
    <property type="entry name" value="GNAT_dom"/>
</dbReference>
<comment type="caution">
    <text evidence="3">The sequence shown here is derived from an EMBL/GenBank/DDBJ whole genome shotgun (WGS) entry which is preliminary data.</text>
</comment>
<gene>
    <name evidence="3" type="ORF">TW71_20280</name>
</gene>
<protein>
    <submittedName>
        <fullName evidence="3">Histone acetyltransferase</fullName>
    </submittedName>
</protein>
<dbReference type="Gene3D" id="3.40.630.30">
    <property type="match status" value="1"/>
</dbReference>
<accession>A0A837G296</accession>
<dbReference type="PANTHER" id="PTHR43072">
    <property type="entry name" value="N-ACETYLTRANSFERASE"/>
    <property type="match status" value="1"/>
</dbReference>
<keyword evidence="2" id="KW-0012">Acyltransferase</keyword>
<dbReference type="CDD" id="cd04301">
    <property type="entry name" value="NAT_SF"/>
    <property type="match status" value="1"/>
</dbReference>
<dbReference type="EMBL" id="JXXR01000021">
    <property type="protein sequence ID" value="KJY68907.1"/>
    <property type="molecule type" value="Genomic_DNA"/>
</dbReference>